<organism evidence="1 2">
    <name type="scientific">Nakamurella multipartita (strain ATCC 700099 / DSM 44233 / CIP 104796 / JCM 9543 / NBRC 105858 / Y-104)</name>
    <name type="common">Microsphaera multipartita</name>
    <dbReference type="NCBI Taxonomy" id="479431"/>
    <lineage>
        <taxon>Bacteria</taxon>
        <taxon>Bacillati</taxon>
        <taxon>Actinomycetota</taxon>
        <taxon>Actinomycetes</taxon>
        <taxon>Nakamurellales</taxon>
        <taxon>Nakamurellaceae</taxon>
        <taxon>Nakamurella</taxon>
    </lineage>
</organism>
<keyword evidence="1" id="KW-0456">Lyase</keyword>
<dbReference type="GO" id="GO:0016829">
    <property type="term" value="F:lyase activity"/>
    <property type="evidence" value="ECO:0007669"/>
    <property type="project" value="UniProtKB-KW"/>
</dbReference>
<dbReference type="STRING" id="479431.Namu_4753"/>
<evidence type="ECO:0000313" key="2">
    <source>
        <dbReference type="Proteomes" id="UP000002218"/>
    </source>
</evidence>
<keyword evidence="2" id="KW-1185">Reference proteome</keyword>
<sequence>MTGPPTRRDWRDQLAELPVPQRLQLLRAHSGLPGPRANLTLLDAAADLADPAFVAALLAADDEYLTSCGAAGLGTLAAAGGADPQWPARLHQLARDERWRVREGVAMALQRLGDADRADGGRRLAELTDAWSAEPDPLVQRAVVAGLCEPRLLRAPAEAARAIELCRRATDLLVRQDPATRRHPDWRTLRQALGYCWSVAVAADPAAGRPAFARLAQSTDDPDVAWIVRTNASKRRLAKLLV</sequence>
<dbReference type="RefSeq" id="WP_015749842.1">
    <property type="nucleotide sequence ID" value="NC_013235.1"/>
</dbReference>
<proteinExistence type="predicted"/>
<dbReference type="InParanoid" id="C8X8T1"/>
<dbReference type="KEGG" id="nml:Namu_4753"/>
<reference evidence="2" key="1">
    <citation type="submission" date="2009-09" db="EMBL/GenBank/DDBJ databases">
        <title>The complete genome of Nakamurella multipartita DSM 44233.</title>
        <authorList>
            <consortium name="US DOE Joint Genome Institute (JGI-PGF)"/>
            <person name="Lucas S."/>
            <person name="Copeland A."/>
            <person name="Lapidus A."/>
            <person name="Glavina del Rio T."/>
            <person name="Dalin E."/>
            <person name="Tice H."/>
            <person name="Bruce D."/>
            <person name="Goodwin L."/>
            <person name="Pitluck S."/>
            <person name="Kyrpides N."/>
            <person name="Mavromatis K."/>
            <person name="Ivanova N."/>
            <person name="Ovchinnikova G."/>
            <person name="Sims D."/>
            <person name="Meincke L."/>
            <person name="Brettin T."/>
            <person name="Detter J.C."/>
            <person name="Han C."/>
            <person name="Larimer F."/>
            <person name="Land M."/>
            <person name="Hauser L."/>
            <person name="Markowitz V."/>
            <person name="Cheng J.-F."/>
            <person name="Hugenholtz P."/>
            <person name="Woyke T."/>
            <person name="Wu D."/>
            <person name="Klenk H.-P."/>
            <person name="Eisen J.A."/>
        </authorList>
    </citation>
    <scope>NUCLEOTIDE SEQUENCE [LARGE SCALE GENOMIC DNA]</scope>
    <source>
        <strain evidence="2">ATCC 700099 / DSM 44233 / CIP 104796 / JCM 9543 / NBRC 105858 / Y-104</strain>
    </source>
</reference>
<dbReference type="HOGENOM" id="CLU_1127275_0_0_11"/>
<name>C8X8T1_NAKMY</name>
<dbReference type="InterPro" id="IPR011989">
    <property type="entry name" value="ARM-like"/>
</dbReference>
<gene>
    <name evidence="1" type="ordered locus">Namu_4753</name>
</gene>
<reference evidence="1 2" key="2">
    <citation type="journal article" date="2010" name="Stand. Genomic Sci.">
        <title>Complete genome sequence of Nakamurella multipartita type strain (Y-104).</title>
        <authorList>
            <person name="Tice H."/>
            <person name="Mayilraj S."/>
            <person name="Sims D."/>
            <person name="Lapidus A."/>
            <person name="Nolan M."/>
            <person name="Lucas S."/>
            <person name="Glavina Del Rio T."/>
            <person name="Copeland A."/>
            <person name="Cheng J.F."/>
            <person name="Meincke L."/>
            <person name="Bruce D."/>
            <person name="Goodwin L."/>
            <person name="Pitluck S."/>
            <person name="Ivanova N."/>
            <person name="Mavromatis K."/>
            <person name="Ovchinnikova G."/>
            <person name="Pati A."/>
            <person name="Chen A."/>
            <person name="Palaniappan K."/>
            <person name="Land M."/>
            <person name="Hauser L."/>
            <person name="Chang Y.J."/>
            <person name="Jeffries C.D."/>
            <person name="Detter J.C."/>
            <person name="Brettin T."/>
            <person name="Rohde M."/>
            <person name="Goker M."/>
            <person name="Bristow J."/>
            <person name="Eisen J.A."/>
            <person name="Markowitz V."/>
            <person name="Hugenholtz P."/>
            <person name="Kyrpides N.C."/>
            <person name="Klenk H.P."/>
            <person name="Chen F."/>
        </authorList>
    </citation>
    <scope>NUCLEOTIDE SEQUENCE [LARGE SCALE GENOMIC DNA]</scope>
    <source>
        <strain evidence="2">ATCC 700099 / DSM 44233 / CIP 104796 / JCM 9543 / NBRC 105858 / Y-104</strain>
    </source>
</reference>
<dbReference type="Gene3D" id="1.25.10.10">
    <property type="entry name" value="Leucine-rich Repeat Variant"/>
    <property type="match status" value="1"/>
</dbReference>
<dbReference type="EMBL" id="CP001737">
    <property type="protein sequence ID" value="ACV81029.1"/>
    <property type="molecule type" value="Genomic_DNA"/>
</dbReference>
<dbReference type="Proteomes" id="UP000002218">
    <property type="component" value="Chromosome"/>
</dbReference>
<dbReference type="SUPFAM" id="SSF48371">
    <property type="entry name" value="ARM repeat"/>
    <property type="match status" value="1"/>
</dbReference>
<evidence type="ECO:0000313" key="1">
    <source>
        <dbReference type="EMBL" id="ACV81029.1"/>
    </source>
</evidence>
<accession>C8X8T1</accession>
<protein>
    <submittedName>
        <fullName evidence="1">PBS lyase heat domain protein repeat-containing protein</fullName>
    </submittedName>
</protein>
<dbReference type="AlphaFoldDB" id="C8X8T1"/>
<dbReference type="eggNOG" id="ENOG5031IFG">
    <property type="taxonomic scope" value="Bacteria"/>
</dbReference>
<dbReference type="InterPro" id="IPR016024">
    <property type="entry name" value="ARM-type_fold"/>
</dbReference>